<keyword evidence="5" id="KW-1185">Reference proteome</keyword>
<dbReference type="PROSITE" id="PS00109">
    <property type="entry name" value="PROTEIN_KINASE_TYR"/>
    <property type="match status" value="1"/>
</dbReference>
<dbReference type="AlphaFoldDB" id="A0AAN5I0P7"/>
<dbReference type="Gene3D" id="1.10.510.10">
    <property type="entry name" value="Transferase(Phosphotransferase) domain 1"/>
    <property type="match status" value="1"/>
</dbReference>
<dbReference type="SUPFAM" id="SSF56112">
    <property type="entry name" value="Protein kinase-like (PK-like)"/>
    <property type="match status" value="1"/>
</dbReference>
<dbReference type="InterPro" id="IPR050122">
    <property type="entry name" value="RTK"/>
</dbReference>
<dbReference type="InterPro" id="IPR001245">
    <property type="entry name" value="Ser-Thr/Tyr_kinase_cat_dom"/>
</dbReference>
<reference evidence="5" key="1">
    <citation type="submission" date="2022-10" db="EMBL/GenBank/DDBJ databases">
        <title>Genome assembly of Pristionchus species.</title>
        <authorList>
            <person name="Yoshida K."/>
            <person name="Sommer R.J."/>
        </authorList>
    </citation>
    <scope>NUCLEOTIDE SEQUENCE [LARGE SCALE GENOMIC DNA]</scope>
    <source>
        <strain evidence="5">RS5460</strain>
    </source>
</reference>
<evidence type="ECO:0000256" key="1">
    <source>
        <dbReference type="SAM" id="Phobius"/>
    </source>
</evidence>
<accession>A0AAN5I0P7</accession>
<dbReference type="PROSITE" id="PS50011">
    <property type="entry name" value="PROTEIN_KINASE_DOM"/>
    <property type="match status" value="1"/>
</dbReference>
<dbReference type="InterPro" id="IPR011009">
    <property type="entry name" value="Kinase-like_dom_sf"/>
</dbReference>
<dbReference type="PANTHER" id="PTHR24416">
    <property type="entry name" value="TYROSINE-PROTEIN KINASE RECEPTOR"/>
    <property type="match status" value="1"/>
</dbReference>
<evidence type="ECO:0000313" key="5">
    <source>
        <dbReference type="Proteomes" id="UP001328107"/>
    </source>
</evidence>
<evidence type="ECO:0000313" key="4">
    <source>
        <dbReference type="EMBL" id="GMR47519.1"/>
    </source>
</evidence>
<proteinExistence type="predicted"/>
<dbReference type="InterPro" id="IPR008266">
    <property type="entry name" value="Tyr_kinase_AS"/>
</dbReference>
<feature type="chain" id="PRO_5042866407" description="Protein kinase domain-containing protein" evidence="2">
    <location>
        <begin position="23"/>
        <end position="794"/>
    </location>
</feature>
<keyword evidence="1" id="KW-0472">Membrane</keyword>
<dbReference type="GO" id="GO:0005524">
    <property type="term" value="F:ATP binding"/>
    <property type="evidence" value="ECO:0007669"/>
    <property type="project" value="InterPro"/>
</dbReference>
<organism evidence="4 5">
    <name type="scientific">Pristionchus mayeri</name>
    <dbReference type="NCBI Taxonomy" id="1317129"/>
    <lineage>
        <taxon>Eukaryota</taxon>
        <taxon>Metazoa</taxon>
        <taxon>Ecdysozoa</taxon>
        <taxon>Nematoda</taxon>
        <taxon>Chromadorea</taxon>
        <taxon>Rhabditida</taxon>
        <taxon>Rhabditina</taxon>
        <taxon>Diplogasteromorpha</taxon>
        <taxon>Diplogasteroidea</taxon>
        <taxon>Neodiplogasteridae</taxon>
        <taxon>Pristionchus</taxon>
    </lineage>
</organism>
<dbReference type="Pfam" id="PF07714">
    <property type="entry name" value="PK_Tyr_Ser-Thr"/>
    <property type="match status" value="1"/>
</dbReference>
<dbReference type="GO" id="GO:0004714">
    <property type="term" value="F:transmembrane receptor protein tyrosine kinase activity"/>
    <property type="evidence" value="ECO:0007669"/>
    <property type="project" value="TreeGrafter"/>
</dbReference>
<name>A0AAN5I0P7_9BILA</name>
<dbReference type="InterPro" id="IPR000719">
    <property type="entry name" value="Prot_kinase_dom"/>
</dbReference>
<keyword evidence="1" id="KW-1133">Transmembrane helix</keyword>
<comment type="caution">
    <text evidence="4">The sequence shown here is derived from an EMBL/GenBank/DDBJ whole genome shotgun (WGS) entry which is preliminary data.</text>
</comment>
<keyword evidence="2" id="KW-0732">Signal</keyword>
<dbReference type="EMBL" id="BTRK01000004">
    <property type="protein sequence ID" value="GMR47519.1"/>
    <property type="molecule type" value="Genomic_DNA"/>
</dbReference>
<feature type="transmembrane region" description="Helical" evidence="1">
    <location>
        <begin position="433"/>
        <end position="453"/>
    </location>
</feature>
<dbReference type="PANTHER" id="PTHR24416:SF548">
    <property type="entry name" value="PROTEIN KINASE DOMAIN-CONTAINING PROTEIN"/>
    <property type="match status" value="1"/>
</dbReference>
<keyword evidence="1" id="KW-0812">Transmembrane</keyword>
<dbReference type="GO" id="GO:0007169">
    <property type="term" value="P:cell surface receptor protein tyrosine kinase signaling pathway"/>
    <property type="evidence" value="ECO:0007669"/>
    <property type="project" value="TreeGrafter"/>
</dbReference>
<dbReference type="GO" id="GO:0005886">
    <property type="term" value="C:plasma membrane"/>
    <property type="evidence" value="ECO:0007669"/>
    <property type="project" value="TreeGrafter"/>
</dbReference>
<evidence type="ECO:0000256" key="2">
    <source>
        <dbReference type="SAM" id="SignalP"/>
    </source>
</evidence>
<dbReference type="Gene3D" id="3.30.200.20">
    <property type="entry name" value="Phosphorylase Kinase, domain 1"/>
    <property type="match status" value="1"/>
</dbReference>
<gene>
    <name evidence="4" type="ORF">PMAYCL1PPCAC_17714</name>
</gene>
<evidence type="ECO:0000259" key="3">
    <source>
        <dbReference type="PROSITE" id="PS50011"/>
    </source>
</evidence>
<protein>
    <recommendedName>
        <fullName evidence="3">Protein kinase domain-containing protein</fullName>
    </recommendedName>
</protein>
<dbReference type="GO" id="GO:0043235">
    <property type="term" value="C:receptor complex"/>
    <property type="evidence" value="ECO:0007669"/>
    <property type="project" value="TreeGrafter"/>
</dbReference>
<dbReference type="PRINTS" id="PR00109">
    <property type="entry name" value="TYRKINASE"/>
</dbReference>
<feature type="transmembrane region" description="Helical" evidence="1">
    <location>
        <begin position="570"/>
        <end position="589"/>
    </location>
</feature>
<feature type="domain" description="Protein kinase" evidence="3">
    <location>
        <begin position="499"/>
        <end position="786"/>
    </location>
</feature>
<dbReference type="Proteomes" id="UP001328107">
    <property type="component" value="Unassembled WGS sequence"/>
</dbReference>
<feature type="signal peptide" evidence="2">
    <location>
        <begin position="1"/>
        <end position="22"/>
    </location>
</feature>
<sequence>MPTVPLSLFLLLLFILPSSLRSEQCPTQLMSVYALFSITIDVDIEGFSQLLKFYKDITPNGKMDYSLYFGDRLMSKQDDDLVTTIEGWLDSDQMRSQLYTSSLLPANVANVSDTEVNQDCSTKCVQQTAQSLLDQIDSANRDGLKATMKKQYILVTDYIHHDVVDLLNNAGTKDNIDIFALYYEYDDKLQEYLNYTSFTAKEDEATIKAIVTRNIDYSMPKDISVPLISTMGIWNLGPYNASLFGPILESFTSGSLCALGTNQLAAQYIRLVYRDGERWLPWIGAGTLTYAQYCLSFVRDNGNDVGDAIVYSDLLFSFSNSSLPTYYALVTTIDSLSFYLYNSPPDLGSTDHLTIIADMGSKDLFEQITYHLEQDPDPLLSPSKDIQILSFNSSYMTTANKLTMCREKYDEVTLIEPQVFHRPKELRIAVFDLIWITALAGLVAILTGVIIYCRARKLAMAQEKEDTITLVTYPVSRTLPTTDSADRMPWEVKESKVKMDLSTLLGEGYRSNVYLGHLIGKSPLMQWSPKIAFEDCDIAIRVTREYGMEEEDELTREISCMQRLRGHDNICMFLGWATLNGAVCSLLQLTPSTLNKYLSQVKNTMTSDVMESARENTIERLRDIAVGVASGLDYIHSRHLTHRDLCARNILLSADMQSKIAGLEYCSSPKDPKFREGSSVLSRLSLRWQSPEALQGEFSYKSDVWSFGMVLFEIFSLGDHPFSHLNDDSSVKWTIQNGFTASTPPLYPPPIWSKAAKTWHQTPSNRPTVARLKALLSSTAKTNPAFVDEEEEEE</sequence>